<proteinExistence type="predicted"/>
<dbReference type="InterPro" id="IPR011257">
    <property type="entry name" value="DNA_glycosylase"/>
</dbReference>
<dbReference type="GO" id="GO:0003824">
    <property type="term" value="F:catalytic activity"/>
    <property type="evidence" value="ECO:0007669"/>
    <property type="project" value="InterPro"/>
</dbReference>
<dbReference type="SUPFAM" id="SSF48150">
    <property type="entry name" value="DNA-glycosylase"/>
    <property type="match status" value="1"/>
</dbReference>
<dbReference type="AlphaFoldDB" id="A0A9D2K9W3"/>
<evidence type="ECO:0000313" key="2">
    <source>
        <dbReference type="Proteomes" id="UP000824115"/>
    </source>
</evidence>
<gene>
    <name evidence="1" type="ORF">IAC04_03870</name>
</gene>
<dbReference type="Pfam" id="PF09674">
    <property type="entry name" value="DUF2400"/>
    <property type="match status" value="2"/>
</dbReference>
<dbReference type="Gene3D" id="1.10.1670.10">
    <property type="entry name" value="Helix-hairpin-Helix base-excision DNA repair enzymes (C-terminal)"/>
    <property type="match status" value="1"/>
</dbReference>
<comment type="caution">
    <text evidence="1">The sequence shown here is derived from an EMBL/GenBank/DDBJ whole genome shotgun (WGS) entry which is preliminary data.</text>
</comment>
<dbReference type="EMBL" id="DXAW01000075">
    <property type="protein sequence ID" value="HIZ85610.1"/>
    <property type="molecule type" value="Genomic_DNA"/>
</dbReference>
<dbReference type="GO" id="GO:0006281">
    <property type="term" value="P:DNA repair"/>
    <property type="evidence" value="ECO:0007669"/>
    <property type="project" value="InterPro"/>
</dbReference>
<reference evidence="1" key="2">
    <citation type="submission" date="2021-04" db="EMBL/GenBank/DDBJ databases">
        <authorList>
            <person name="Gilroy R."/>
        </authorList>
    </citation>
    <scope>NUCLEOTIDE SEQUENCE</scope>
    <source>
        <strain evidence="1">Gambia16-554</strain>
    </source>
</reference>
<accession>A0A9D2K9W3</accession>
<name>A0A9D2K9W3_9BACT</name>
<reference evidence="1" key="1">
    <citation type="journal article" date="2021" name="PeerJ">
        <title>Extensive microbial diversity within the chicken gut microbiome revealed by metagenomics and culture.</title>
        <authorList>
            <person name="Gilroy R."/>
            <person name="Ravi A."/>
            <person name="Getino M."/>
            <person name="Pursley I."/>
            <person name="Horton D.L."/>
            <person name="Alikhan N.F."/>
            <person name="Baker D."/>
            <person name="Gharbi K."/>
            <person name="Hall N."/>
            <person name="Watson M."/>
            <person name="Adriaenssens E.M."/>
            <person name="Foster-Nyarko E."/>
            <person name="Jarju S."/>
            <person name="Secka A."/>
            <person name="Antonio M."/>
            <person name="Oren A."/>
            <person name="Chaudhuri R.R."/>
            <person name="La Ragione R."/>
            <person name="Hildebrand F."/>
            <person name="Pallen M.J."/>
        </authorList>
    </citation>
    <scope>NUCLEOTIDE SEQUENCE</scope>
    <source>
        <strain evidence="1">Gambia16-554</strain>
    </source>
</reference>
<dbReference type="InterPro" id="IPR014127">
    <property type="entry name" value="CHP02757"/>
</dbReference>
<dbReference type="InterPro" id="IPR023170">
    <property type="entry name" value="HhH_base_excis_C"/>
</dbReference>
<evidence type="ECO:0000313" key="1">
    <source>
        <dbReference type="EMBL" id="HIZ85610.1"/>
    </source>
</evidence>
<sequence>MDEAQTIELLRRYADRYNDMRYFEEDPIIFPKRFAAMMAEGKASLQDVETAAAISAHLAWGRRSMIVRDCTRAMDEMGWQPYEYVMAGHYRDEDKSLHRTVKWSEFAAICRRIKQFYDSEESMEILTPGQMRVRIYGQKDDPSAANKKIHMLRRWMVRDDGKVDLGLWKNSDKRDLVIPLDVHVHRTAARLGITQRKSADIRTAEEITAFLRKVFPDDPALGDFALFAVGAAGEC</sequence>
<organism evidence="1 2">
    <name type="scientific">Candidatus Coprenecus stercoravium</name>
    <dbReference type="NCBI Taxonomy" id="2840735"/>
    <lineage>
        <taxon>Bacteria</taxon>
        <taxon>Pseudomonadati</taxon>
        <taxon>Bacteroidota</taxon>
        <taxon>Bacteroidia</taxon>
        <taxon>Bacteroidales</taxon>
        <taxon>Rikenellaceae</taxon>
        <taxon>Rikenellaceae incertae sedis</taxon>
        <taxon>Candidatus Coprenecus</taxon>
    </lineage>
</organism>
<dbReference type="Proteomes" id="UP000824115">
    <property type="component" value="Unassembled WGS sequence"/>
</dbReference>
<protein>
    <submittedName>
        <fullName evidence="1">DUF2400 domain-containing protein</fullName>
    </submittedName>
</protein>